<dbReference type="AlphaFoldDB" id="A0A4C1U6W2"/>
<organism evidence="1 2">
    <name type="scientific">Eumeta variegata</name>
    <name type="common">Bagworm moth</name>
    <name type="synonym">Eumeta japonica</name>
    <dbReference type="NCBI Taxonomy" id="151549"/>
    <lineage>
        <taxon>Eukaryota</taxon>
        <taxon>Metazoa</taxon>
        <taxon>Ecdysozoa</taxon>
        <taxon>Arthropoda</taxon>
        <taxon>Hexapoda</taxon>
        <taxon>Insecta</taxon>
        <taxon>Pterygota</taxon>
        <taxon>Neoptera</taxon>
        <taxon>Endopterygota</taxon>
        <taxon>Lepidoptera</taxon>
        <taxon>Glossata</taxon>
        <taxon>Ditrysia</taxon>
        <taxon>Tineoidea</taxon>
        <taxon>Psychidae</taxon>
        <taxon>Oiketicinae</taxon>
        <taxon>Eumeta</taxon>
    </lineage>
</organism>
<name>A0A4C1U6W2_EUMVA</name>
<evidence type="ECO:0000313" key="1">
    <source>
        <dbReference type="EMBL" id="GBP22059.1"/>
    </source>
</evidence>
<proteinExistence type="predicted"/>
<accession>A0A4C1U6W2</accession>
<protein>
    <submittedName>
        <fullName evidence="1">Uncharacterized protein</fullName>
    </submittedName>
</protein>
<reference evidence="1 2" key="1">
    <citation type="journal article" date="2019" name="Commun. Biol.">
        <title>The bagworm genome reveals a unique fibroin gene that provides high tensile strength.</title>
        <authorList>
            <person name="Kono N."/>
            <person name="Nakamura H."/>
            <person name="Ohtoshi R."/>
            <person name="Tomita M."/>
            <person name="Numata K."/>
            <person name="Arakawa K."/>
        </authorList>
    </citation>
    <scope>NUCLEOTIDE SEQUENCE [LARGE SCALE GENOMIC DNA]</scope>
</reference>
<dbReference type="Proteomes" id="UP000299102">
    <property type="component" value="Unassembled WGS sequence"/>
</dbReference>
<comment type="caution">
    <text evidence="1">The sequence shown here is derived from an EMBL/GenBank/DDBJ whole genome shotgun (WGS) entry which is preliminary data.</text>
</comment>
<sequence>MAKVLCSVMEFQIDLTAPPPDPKYRSYILFRTLPCVDTKSSYGSAGARRRKVAAIRFNDFSSRSRVTYGCNRKQYRKRGCRRESNLPGCGRRSGARGAGATKFLFPPGAPYRSAAQVLPRTPEPILFI</sequence>
<gene>
    <name evidence="1" type="ORF">EVAR_18700_1</name>
</gene>
<evidence type="ECO:0000313" key="2">
    <source>
        <dbReference type="Proteomes" id="UP000299102"/>
    </source>
</evidence>
<keyword evidence="2" id="KW-1185">Reference proteome</keyword>
<dbReference type="EMBL" id="BGZK01000135">
    <property type="protein sequence ID" value="GBP22059.1"/>
    <property type="molecule type" value="Genomic_DNA"/>
</dbReference>